<proteinExistence type="inferred from homology"/>
<feature type="region of interest" description="Disordered" evidence="6">
    <location>
        <begin position="490"/>
        <end position="513"/>
    </location>
</feature>
<dbReference type="Gene3D" id="3.50.50.60">
    <property type="entry name" value="FAD/NAD(P)-binding domain"/>
    <property type="match status" value="2"/>
</dbReference>
<dbReference type="EMBL" id="FOCI01000002">
    <property type="protein sequence ID" value="SEM62669.1"/>
    <property type="molecule type" value="Genomic_DNA"/>
</dbReference>
<dbReference type="NCBIfam" id="NF045637">
    <property type="entry name" value="carotdesatCrtDProt"/>
    <property type="match status" value="1"/>
</dbReference>
<feature type="domain" description="Amine oxidase" evidence="7">
    <location>
        <begin position="14"/>
        <end position="481"/>
    </location>
</feature>
<evidence type="ECO:0000313" key="9">
    <source>
        <dbReference type="Proteomes" id="UP000199585"/>
    </source>
</evidence>
<keyword evidence="4 5" id="KW-0560">Oxidoreductase</keyword>
<comment type="pathway">
    <text evidence="1 5">Carotenoid biosynthesis.</text>
</comment>
<evidence type="ECO:0000256" key="6">
    <source>
        <dbReference type="SAM" id="MobiDB-lite"/>
    </source>
</evidence>
<dbReference type="AlphaFoldDB" id="A0A1H7ZYU3"/>
<keyword evidence="9" id="KW-1185">Reference proteome</keyword>
<keyword evidence="3 5" id="KW-0125">Carotenoid biosynthesis</keyword>
<name>A0A1H7ZYU3_9RHOB</name>
<dbReference type="InterPro" id="IPR036188">
    <property type="entry name" value="FAD/NAD-bd_sf"/>
</dbReference>
<dbReference type="RefSeq" id="WP_089898639.1">
    <property type="nucleotide sequence ID" value="NZ_FOCI01000002.1"/>
</dbReference>
<dbReference type="PROSITE" id="PS00982">
    <property type="entry name" value="PHYTOENE_DH"/>
    <property type="match status" value="1"/>
</dbReference>
<sequence length="513" mass="53728">MRTKTRIVIVGAGIGGLSAALRLAHAGCDVTVVERQAAPGGKMRTLPTLAGPVDAGPTVLTMLPVFEALFADVGLTLSDHVTLRRLATLARHYWSDGSTFDLMADPDESAARIAAAFGGSSADDFRRFSTRAARLMAAFEGPMMQSPTPSQTRLALQVMRQPRLLADMAPHQTLAQLATASFREPRLAQLFARYATYVGGRPAAAPALLSLIWDAEARGVWTVDGGMHALAATVARLAAGFGAHLRYDTTVTQIVRQGDRVTGIDTDAGRIDADMVLFNGDPAALHDGLLGQAARPAVPHKAVFPRSLSAHVASFAAVPTGVALAHHTVFFADKAEAEFDAIVKGGIPQDATLYICAQDAAAAPGALQRFEIIRNAAPLSSDTPPEEFSCQSLIFDRLRRFGLTFSPGPVTVTGPADFAALFPGSRGSLYGRSPQGLTSALQRPLARTAVPGLYLCGGGAHPGAGVPMATLSGQHAAAAMLQDLASTRPSRRTAMRGGMSTASVTTVFGRSRS</sequence>
<evidence type="ECO:0000313" key="8">
    <source>
        <dbReference type="EMBL" id="SEM62669.1"/>
    </source>
</evidence>
<comment type="similarity">
    <text evidence="2 5">Belongs to the carotenoid/retinoid oxidoreductase family.</text>
</comment>
<dbReference type="InterPro" id="IPR054841">
    <property type="entry name" value="carotdesatCrtD"/>
</dbReference>
<evidence type="ECO:0000256" key="4">
    <source>
        <dbReference type="ARBA" id="ARBA00023002"/>
    </source>
</evidence>
<dbReference type="PANTHER" id="PTHR43734:SF7">
    <property type="entry name" value="4,4'-DIAPONEUROSPORENE OXYGENASE"/>
    <property type="match status" value="1"/>
</dbReference>
<dbReference type="PANTHER" id="PTHR43734">
    <property type="entry name" value="PHYTOENE DESATURASE"/>
    <property type="match status" value="1"/>
</dbReference>
<accession>A0A1H7ZYU3</accession>
<dbReference type="InterPro" id="IPR008150">
    <property type="entry name" value="Phytoene_DH_bac_CS"/>
</dbReference>
<dbReference type="OrthoDB" id="9774675at2"/>
<dbReference type="NCBIfam" id="TIGR02734">
    <property type="entry name" value="crtI_fam"/>
    <property type="match status" value="1"/>
</dbReference>
<dbReference type="STRING" id="245187.SAMN04488003_102164"/>
<dbReference type="Proteomes" id="UP000199585">
    <property type="component" value="Unassembled WGS sequence"/>
</dbReference>
<dbReference type="SUPFAM" id="SSF51905">
    <property type="entry name" value="FAD/NAD(P)-binding domain"/>
    <property type="match status" value="1"/>
</dbReference>
<reference evidence="8 9" key="1">
    <citation type="submission" date="2016-10" db="EMBL/GenBank/DDBJ databases">
        <authorList>
            <person name="de Groot N.N."/>
        </authorList>
    </citation>
    <scope>NUCLEOTIDE SEQUENCE [LARGE SCALE GENOMIC DNA]</scope>
    <source>
        <strain evidence="8 9">DSM 16213</strain>
    </source>
</reference>
<dbReference type="Pfam" id="PF01593">
    <property type="entry name" value="Amino_oxidase"/>
    <property type="match status" value="1"/>
</dbReference>
<evidence type="ECO:0000259" key="7">
    <source>
        <dbReference type="Pfam" id="PF01593"/>
    </source>
</evidence>
<dbReference type="InterPro" id="IPR002937">
    <property type="entry name" value="Amino_oxidase"/>
</dbReference>
<evidence type="ECO:0000256" key="5">
    <source>
        <dbReference type="RuleBase" id="RU362075"/>
    </source>
</evidence>
<protein>
    <submittedName>
        <fullName evidence="8">1-hydroxycarotenoid 3,4-desaturase</fullName>
    </submittedName>
</protein>
<dbReference type="GO" id="GO:0016627">
    <property type="term" value="F:oxidoreductase activity, acting on the CH-CH group of donors"/>
    <property type="evidence" value="ECO:0007669"/>
    <property type="project" value="UniProtKB-ARBA"/>
</dbReference>
<dbReference type="GO" id="GO:0016117">
    <property type="term" value="P:carotenoid biosynthetic process"/>
    <property type="evidence" value="ECO:0007669"/>
    <property type="project" value="UniProtKB-KW"/>
</dbReference>
<gene>
    <name evidence="8" type="ORF">SAMN04488003_102164</name>
</gene>
<organism evidence="8 9">
    <name type="scientific">Loktanella fryxellensis</name>
    <dbReference type="NCBI Taxonomy" id="245187"/>
    <lineage>
        <taxon>Bacteria</taxon>
        <taxon>Pseudomonadati</taxon>
        <taxon>Pseudomonadota</taxon>
        <taxon>Alphaproteobacteria</taxon>
        <taxon>Rhodobacterales</taxon>
        <taxon>Roseobacteraceae</taxon>
        <taxon>Loktanella</taxon>
    </lineage>
</organism>
<evidence type="ECO:0000256" key="3">
    <source>
        <dbReference type="ARBA" id="ARBA00022746"/>
    </source>
</evidence>
<evidence type="ECO:0000256" key="1">
    <source>
        <dbReference type="ARBA" id="ARBA00004829"/>
    </source>
</evidence>
<dbReference type="InterPro" id="IPR014105">
    <property type="entry name" value="Carotenoid/retinoid_OxRdtase"/>
</dbReference>
<evidence type="ECO:0000256" key="2">
    <source>
        <dbReference type="ARBA" id="ARBA00006046"/>
    </source>
</evidence>
<feature type="compositionally biased region" description="Polar residues" evidence="6">
    <location>
        <begin position="500"/>
        <end position="513"/>
    </location>
</feature>